<feature type="non-terminal residue" evidence="1">
    <location>
        <position position="1"/>
    </location>
</feature>
<dbReference type="PANTHER" id="PTHR37024">
    <property type="entry name" value="TYPE VI SECRETION SYSTEM DUF2094 AND IMPA-RELATED DOMAIN PROTEIN"/>
    <property type="match status" value="1"/>
</dbReference>
<reference evidence="1 2" key="1">
    <citation type="submission" date="2013-12" db="EMBL/GenBank/DDBJ databases">
        <title>A Varibaculum cambriense genome reconstructed from a premature infant gut community with otherwise low bacterial novelty that shifts toward anaerobic metabolism during the third week of life.</title>
        <authorList>
            <person name="Brown C.T."/>
            <person name="Sharon I."/>
            <person name="Thomas B.C."/>
            <person name="Castelle C.J."/>
            <person name="Morowitz M.J."/>
            <person name="Banfield J.F."/>
        </authorList>
    </citation>
    <scope>NUCLEOTIDE SEQUENCE [LARGE SCALE GENOMIC DNA]</scope>
    <source>
        <strain evidence="2">DORA_A_5_14_21</strain>
    </source>
</reference>
<accession>W1XCI0</accession>
<dbReference type="AlphaFoldDB" id="W1XCI0"/>
<dbReference type="InterPro" id="IPR017739">
    <property type="entry name" value="T6SS-assoc_VCA0119"/>
</dbReference>
<dbReference type="Proteomes" id="UP000018853">
    <property type="component" value="Unassembled WGS sequence"/>
</dbReference>
<dbReference type="EMBL" id="AZLZ01000442">
    <property type="protein sequence ID" value="ETJ27185.1"/>
    <property type="molecule type" value="Genomic_DNA"/>
</dbReference>
<evidence type="ECO:0000313" key="2">
    <source>
        <dbReference type="Proteomes" id="UP000018853"/>
    </source>
</evidence>
<gene>
    <name evidence="1" type="ORF">Q609_ECAC00442G0001</name>
</gene>
<evidence type="ECO:0000313" key="1">
    <source>
        <dbReference type="EMBL" id="ETJ27185.1"/>
    </source>
</evidence>
<organism evidence="1 2">
    <name type="scientific">Escherichia coli DORA_A_5_14_21</name>
    <dbReference type="NCBI Taxonomy" id="1403943"/>
    <lineage>
        <taxon>Bacteria</taxon>
        <taxon>Pseudomonadati</taxon>
        <taxon>Pseudomonadota</taxon>
        <taxon>Gammaproteobacteria</taxon>
        <taxon>Enterobacterales</taxon>
        <taxon>Enterobacteriaceae</taxon>
        <taxon>Escherichia</taxon>
    </lineage>
</organism>
<feature type="non-terminal residue" evidence="1">
    <location>
        <position position="155"/>
    </location>
</feature>
<name>W1XCI0_ECOLX</name>
<sequence>VAAILCERQPDSPQGYRLRRHALWQSITSTPQAESDGRTPLAAVSADMVADYQSRLASADMALWQQVEKSVLLAPYWLDGHCLSAQTALRLGYKQVADTIRDEVIRFLERLPQLTGLLFNDRTPFLSEQTKQWLAASPDGKVAPVAQIGEESQAA</sequence>
<proteinExistence type="predicted"/>
<dbReference type="PANTHER" id="PTHR37024:SF3">
    <property type="entry name" value="TYPE VI SECRETION SYSTEM PROTEIN TSSA"/>
    <property type="match status" value="1"/>
</dbReference>
<comment type="caution">
    <text evidence="1">The sequence shown here is derived from an EMBL/GenBank/DDBJ whole genome shotgun (WGS) entry which is preliminary data.</text>
</comment>
<protein>
    <submittedName>
        <fullName evidence="1">ImpA protein</fullName>
    </submittedName>
</protein>
<dbReference type="Pfam" id="PF16989">
    <property type="entry name" value="T6SS_VasJ"/>
    <property type="match status" value="1"/>
</dbReference>